<reference evidence="2 3" key="1">
    <citation type="submission" date="2016-11" db="EMBL/GenBank/DDBJ databases">
        <authorList>
            <person name="Jaros S."/>
            <person name="Januszkiewicz K."/>
            <person name="Wedrychowicz H."/>
        </authorList>
    </citation>
    <scope>NUCLEOTIDE SEQUENCE [LARGE SCALE GENOMIC DNA]</scope>
    <source>
        <strain evidence="2 3">DSM 25660</strain>
    </source>
</reference>
<dbReference type="GO" id="GO:0005829">
    <property type="term" value="C:cytosol"/>
    <property type="evidence" value="ECO:0007669"/>
    <property type="project" value="TreeGrafter"/>
</dbReference>
<dbReference type="SUPFAM" id="SSF55486">
    <property type="entry name" value="Metalloproteases ('zincins'), catalytic domain"/>
    <property type="match status" value="1"/>
</dbReference>
<gene>
    <name evidence="2" type="ORF">SAMN05444377_10791</name>
</gene>
<feature type="transmembrane region" description="Helical" evidence="1">
    <location>
        <begin position="6"/>
        <end position="38"/>
    </location>
</feature>
<dbReference type="Proteomes" id="UP000184147">
    <property type="component" value="Unassembled WGS sequence"/>
</dbReference>
<protein>
    <recommendedName>
        <fullName evidence="4">Zinc-dependent peptidase</fullName>
    </recommendedName>
</protein>
<dbReference type="GO" id="GO:0004177">
    <property type="term" value="F:aminopeptidase activity"/>
    <property type="evidence" value="ECO:0007669"/>
    <property type="project" value="TreeGrafter"/>
</dbReference>
<organism evidence="2 3">
    <name type="scientific">Flavobacterium fontis</name>
    <dbReference type="NCBI Taxonomy" id="1124188"/>
    <lineage>
        <taxon>Bacteria</taxon>
        <taxon>Pseudomonadati</taxon>
        <taxon>Bacteroidota</taxon>
        <taxon>Flavobacteriia</taxon>
        <taxon>Flavobacteriales</taxon>
        <taxon>Flavobacteriaceae</taxon>
        <taxon>Flavobacterium</taxon>
    </lineage>
</organism>
<dbReference type="AlphaFoldDB" id="A0A1M5B264"/>
<dbReference type="CDD" id="cd20170">
    <property type="entry name" value="Peptidase_M90-like"/>
    <property type="match status" value="1"/>
</dbReference>
<dbReference type="OrthoDB" id="9786424at2"/>
<dbReference type="EMBL" id="FQVQ01000007">
    <property type="protein sequence ID" value="SHF36558.1"/>
    <property type="molecule type" value="Genomic_DNA"/>
</dbReference>
<evidence type="ECO:0000313" key="3">
    <source>
        <dbReference type="Proteomes" id="UP000184147"/>
    </source>
</evidence>
<sequence length="282" mass="33792">MEDWLTFSMILVMVLLLGAVVLYFFIHILDYLLAVLIGRTLRLPFRMKYKTLTPNQNALVRHYFSFYRRLSPRRQREFTHRVACFLERYTFHGQDLTITDEMRILVAGTYVMLTFGFRDYLTSVFERVIVYPEVYYSTITEQYHKGEFNPVARAVVFSWADLLEGHSVDNDNLNLGIHEFTHVLHRKGLAQRSTSASLFKMHFKGLMEFVKHPHIQRQIVESNYFRDYAFTNEYEFLAVVIEHYYETPLEFRSHFPNLFRKVSRMLNHAHTLQLPENRIQRR</sequence>
<keyword evidence="1" id="KW-1133">Transmembrane helix</keyword>
<dbReference type="InterPro" id="IPR010384">
    <property type="entry name" value="MtfA_fam"/>
</dbReference>
<name>A0A1M5B264_9FLAO</name>
<evidence type="ECO:0000256" key="1">
    <source>
        <dbReference type="SAM" id="Phobius"/>
    </source>
</evidence>
<proteinExistence type="predicted"/>
<evidence type="ECO:0008006" key="4">
    <source>
        <dbReference type="Google" id="ProtNLM"/>
    </source>
</evidence>
<dbReference type="STRING" id="1124188.SAMN05444377_10791"/>
<accession>A0A1M5B264</accession>
<dbReference type="InterPro" id="IPR042252">
    <property type="entry name" value="MtfA_N"/>
</dbReference>
<keyword evidence="1" id="KW-0812">Transmembrane</keyword>
<dbReference type="Pfam" id="PF06167">
    <property type="entry name" value="Peptidase_M90"/>
    <property type="match status" value="1"/>
</dbReference>
<dbReference type="PANTHER" id="PTHR30164:SF2">
    <property type="entry name" value="PROTEIN MTFA"/>
    <property type="match status" value="1"/>
</dbReference>
<dbReference type="PANTHER" id="PTHR30164">
    <property type="entry name" value="MTFA PEPTIDASE"/>
    <property type="match status" value="1"/>
</dbReference>
<dbReference type="RefSeq" id="WP_073363086.1">
    <property type="nucleotide sequence ID" value="NZ_FQVQ01000007.1"/>
</dbReference>
<dbReference type="Gene3D" id="1.10.472.150">
    <property type="entry name" value="Glucose-regulated metallo-peptidase M90, N-terminal domain"/>
    <property type="match status" value="1"/>
</dbReference>
<keyword evidence="1" id="KW-0472">Membrane</keyword>
<keyword evidence="3" id="KW-1185">Reference proteome</keyword>
<evidence type="ECO:0000313" key="2">
    <source>
        <dbReference type="EMBL" id="SHF36558.1"/>
    </source>
</evidence>